<evidence type="ECO:0000256" key="17">
    <source>
        <dbReference type="ARBA" id="ARBA00048623"/>
    </source>
</evidence>
<evidence type="ECO:0000256" key="9">
    <source>
        <dbReference type="ARBA" id="ARBA00022679"/>
    </source>
</evidence>
<dbReference type="PANTHER" id="PTHR34148:SF1">
    <property type="entry name" value="ADENOSYLCOBINAMIDE-GDP RIBAZOLETRANSFERASE"/>
    <property type="match status" value="1"/>
</dbReference>
<evidence type="ECO:0000256" key="3">
    <source>
        <dbReference type="ARBA" id="ARBA00004663"/>
    </source>
</evidence>
<sequence length="254" mass="28254">MPSMRKLWIALTFLTRIPLPQPEQVTSEEFTQSQHYYPLVGLILGGALWLALTLLLPHYPPLVTAALLLALELILTGGIHLDGLMDSMDGLLSARTPERMLEIMKDSHVGAFGAVSAMVCLLLKFSLLAGLLALSSPLAPYLILFMPILSRWIFLIGVHYFPYARAQGFGQGFHETSRQTRWLFLGEGLLLLFLTYWVLQWPGMAGFMLATLFILLFTRKVSRLLGGLTGDLYGASIELSELLFLLGAFPLLYP</sequence>
<evidence type="ECO:0000256" key="10">
    <source>
        <dbReference type="ARBA" id="ARBA00022692"/>
    </source>
</evidence>
<dbReference type="UniPathway" id="UPA00148">
    <property type="reaction ID" value="UER00238"/>
</dbReference>
<evidence type="ECO:0000256" key="5">
    <source>
        <dbReference type="ARBA" id="ARBA00013200"/>
    </source>
</evidence>
<keyword evidence="9 19" id="KW-0808">Transferase</keyword>
<feature type="transmembrane region" description="Helical" evidence="19">
    <location>
        <begin position="62"/>
        <end position="81"/>
    </location>
</feature>
<evidence type="ECO:0000256" key="4">
    <source>
        <dbReference type="ARBA" id="ARBA00010561"/>
    </source>
</evidence>
<evidence type="ECO:0000256" key="19">
    <source>
        <dbReference type="HAMAP-Rule" id="MF_00719"/>
    </source>
</evidence>
<comment type="catalytic activity">
    <reaction evidence="18 19">
        <text>alpha-ribazole 5'-phosphate + adenosylcob(III)inamide-GDP = adenosylcob(III)alamin 5'-phosphate + GMP + H(+)</text>
        <dbReference type="Rhea" id="RHEA:23560"/>
        <dbReference type="ChEBI" id="CHEBI:15378"/>
        <dbReference type="ChEBI" id="CHEBI:57918"/>
        <dbReference type="ChEBI" id="CHEBI:58115"/>
        <dbReference type="ChEBI" id="CHEBI:60487"/>
        <dbReference type="ChEBI" id="CHEBI:60493"/>
        <dbReference type="EC" id="2.7.8.26"/>
    </reaction>
</comment>
<evidence type="ECO:0000256" key="2">
    <source>
        <dbReference type="ARBA" id="ARBA00004651"/>
    </source>
</evidence>
<evidence type="ECO:0000256" key="7">
    <source>
        <dbReference type="ARBA" id="ARBA00022475"/>
    </source>
</evidence>
<keyword evidence="8 19" id="KW-0169">Cobalamin biosynthesis</keyword>
<dbReference type="GO" id="GO:0008818">
    <property type="term" value="F:cobalamin 5'-phosphate synthase activity"/>
    <property type="evidence" value="ECO:0007669"/>
    <property type="project" value="UniProtKB-UniRule"/>
</dbReference>
<comment type="caution">
    <text evidence="20">The sequence shown here is derived from an EMBL/GenBank/DDBJ whole genome shotgun (WGS) entry which is preliminary data.</text>
</comment>
<evidence type="ECO:0000256" key="13">
    <source>
        <dbReference type="ARBA" id="ARBA00023136"/>
    </source>
</evidence>
<gene>
    <name evidence="19" type="primary">cobS</name>
    <name evidence="20" type="ORF">HMPREF0322_02742</name>
</gene>
<comment type="subcellular location">
    <subcellularLocation>
        <location evidence="2 19">Cell membrane</location>
        <topology evidence="2 19">Multi-pass membrane protein</topology>
    </subcellularLocation>
</comment>
<evidence type="ECO:0000256" key="15">
    <source>
        <dbReference type="ARBA" id="ARBA00032605"/>
    </source>
</evidence>
<dbReference type="PATRIC" id="fig|537010.4.peg.2570"/>
<comment type="cofactor">
    <cofactor evidence="1 19">
        <name>Mg(2+)</name>
        <dbReference type="ChEBI" id="CHEBI:18420"/>
    </cofactor>
</comment>
<dbReference type="HOGENOM" id="CLU_057426_3_1_9"/>
<comment type="function">
    <text evidence="14 19">Joins adenosylcobinamide-GDP and alpha-ribazole to generate adenosylcobalamin (Ado-cobalamin). Also synthesizes adenosylcobalamin 5'-phosphate from adenosylcobinamide-GDP and alpha-ribazole 5'-phosphate.</text>
</comment>
<dbReference type="Proteomes" id="UP000004416">
    <property type="component" value="Unassembled WGS sequence"/>
</dbReference>
<feature type="transmembrane region" description="Helical" evidence="19">
    <location>
        <begin position="182"/>
        <end position="199"/>
    </location>
</feature>
<evidence type="ECO:0000313" key="21">
    <source>
        <dbReference type="Proteomes" id="UP000004416"/>
    </source>
</evidence>
<evidence type="ECO:0000256" key="11">
    <source>
        <dbReference type="ARBA" id="ARBA00022842"/>
    </source>
</evidence>
<dbReference type="RefSeq" id="WP_005812801.1">
    <property type="nucleotide sequence ID" value="NZ_JH414473.1"/>
</dbReference>
<evidence type="ECO:0000256" key="6">
    <source>
        <dbReference type="ARBA" id="ARBA00015850"/>
    </source>
</evidence>
<reference evidence="20 21" key="1">
    <citation type="submission" date="2011-08" db="EMBL/GenBank/DDBJ databases">
        <authorList>
            <person name="Weinstock G."/>
            <person name="Sodergren E."/>
            <person name="Clifton S."/>
            <person name="Fulton L."/>
            <person name="Fulton B."/>
            <person name="Courtney L."/>
            <person name="Fronick C."/>
            <person name="Harrison M."/>
            <person name="Strong C."/>
            <person name="Farmer C."/>
            <person name="Delahaunty K."/>
            <person name="Markovic C."/>
            <person name="Hall O."/>
            <person name="Minx P."/>
            <person name="Tomlinson C."/>
            <person name="Mitreva M."/>
            <person name="Hou S."/>
            <person name="Chen J."/>
            <person name="Wollam A."/>
            <person name="Pepin K.H."/>
            <person name="Johnson M."/>
            <person name="Bhonagiri V."/>
            <person name="Zhang X."/>
            <person name="Suruliraj S."/>
            <person name="Warren W."/>
            <person name="Chinwalla A."/>
            <person name="Mardis E.R."/>
            <person name="Wilson R.K."/>
        </authorList>
    </citation>
    <scope>NUCLEOTIDE SEQUENCE [LARGE SCALE GENOMIC DNA]</scope>
    <source>
        <strain evidence="20 21">DP7</strain>
    </source>
</reference>
<dbReference type="InterPro" id="IPR003805">
    <property type="entry name" value="CobS"/>
</dbReference>
<protein>
    <recommendedName>
        <fullName evidence="6 19">Adenosylcobinamide-GDP ribazoletransferase</fullName>
        <ecNumber evidence="5 19">2.7.8.26</ecNumber>
    </recommendedName>
    <alternativeName>
        <fullName evidence="16 19">Cobalamin synthase</fullName>
    </alternativeName>
    <alternativeName>
        <fullName evidence="15 19">Cobalamin-5'-phosphate synthase</fullName>
    </alternativeName>
</protein>
<comment type="similarity">
    <text evidence="4 19">Belongs to the CobS family.</text>
</comment>
<keyword evidence="7 19" id="KW-1003">Cell membrane</keyword>
<comment type="catalytic activity">
    <reaction evidence="17 19">
        <text>alpha-ribazole + adenosylcob(III)inamide-GDP = adenosylcob(III)alamin + GMP + H(+)</text>
        <dbReference type="Rhea" id="RHEA:16049"/>
        <dbReference type="ChEBI" id="CHEBI:10329"/>
        <dbReference type="ChEBI" id="CHEBI:15378"/>
        <dbReference type="ChEBI" id="CHEBI:18408"/>
        <dbReference type="ChEBI" id="CHEBI:58115"/>
        <dbReference type="ChEBI" id="CHEBI:60487"/>
        <dbReference type="EC" id="2.7.8.26"/>
    </reaction>
</comment>
<dbReference type="Pfam" id="PF02654">
    <property type="entry name" value="CobS"/>
    <property type="match status" value="1"/>
</dbReference>
<evidence type="ECO:0000256" key="1">
    <source>
        <dbReference type="ARBA" id="ARBA00001946"/>
    </source>
</evidence>
<keyword evidence="12 19" id="KW-1133">Transmembrane helix</keyword>
<proteinExistence type="inferred from homology"/>
<evidence type="ECO:0000256" key="12">
    <source>
        <dbReference type="ARBA" id="ARBA00022989"/>
    </source>
</evidence>
<dbReference type="AlphaFoldDB" id="G9XP47"/>
<keyword evidence="10 19" id="KW-0812">Transmembrane</keyword>
<keyword evidence="13 19" id="KW-0472">Membrane</keyword>
<dbReference type="GO" id="GO:0009236">
    <property type="term" value="P:cobalamin biosynthetic process"/>
    <property type="evidence" value="ECO:0007669"/>
    <property type="project" value="UniProtKB-UniRule"/>
</dbReference>
<dbReference type="GO" id="GO:0005886">
    <property type="term" value="C:plasma membrane"/>
    <property type="evidence" value="ECO:0007669"/>
    <property type="project" value="UniProtKB-SubCell"/>
</dbReference>
<evidence type="ECO:0000313" key="20">
    <source>
        <dbReference type="EMBL" id="EHL06693.1"/>
    </source>
</evidence>
<keyword evidence="11 19" id="KW-0460">Magnesium</keyword>
<feature type="transmembrane region" description="Helical" evidence="19">
    <location>
        <begin position="109"/>
        <end position="134"/>
    </location>
</feature>
<evidence type="ECO:0000256" key="8">
    <source>
        <dbReference type="ARBA" id="ARBA00022573"/>
    </source>
</evidence>
<evidence type="ECO:0000256" key="14">
    <source>
        <dbReference type="ARBA" id="ARBA00025228"/>
    </source>
</evidence>
<dbReference type="HAMAP" id="MF_00719">
    <property type="entry name" value="CobS"/>
    <property type="match status" value="1"/>
</dbReference>
<comment type="pathway">
    <text evidence="3 19">Cofactor biosynthesis; adenosylcobalamin biosynthesis; adenosylcobalamin from cob(II)yrinate a,c-diamide: step 7/7.</text>
</comment>
<dbReference type="NCBIfam" id="TIGR00317">
    <property type="entry name" value="cobS"/>
    <property type="match status" value="1"/>
</dbReference>
<name>G9XP47_DESHA</name>
<evidence type="ECO:0000256" key="18">
    <source>
        <dbReference type="ARBA" id="ARBA00049504"/>
    </source>
</evidence>
<evidence type="ECO:0000256" key="16">
    <source>
        <dbReference type="ARBA" id="ARBA00032853"/>
    </source>
</evidence>
<organism evidence="20 21">
    <name type="scientific">Desulfitobacterium hafniense DP7</name>
    <dbReference type="NCBI Taxonomy" id="537010"/>
    <lineage>
        <taxon>Bacteria</taxon>
        <taxon>Bacillati</taxon>
        <taxon>Bacillota</taxon>
        <taxon>Clostridia</taxon>
        <taxon>Eubacteriales</taxon>
        <taxon>Desulfitobacteriaceae</taxon>
        <taxon>Desulfitobacterium</taxon>
    </lineage>
</organism>
<feature type="transmembrane region" description="Helical" evidence="19">
    <location>
        <begin position="141"/>
        <end position="162"/>
    </location>
</feature>
<dbReference type="EMBL" id="AFZX01000069">
    <property type="protein sequence ID" value="EHL06693.1"/>
    <property type="molecule type" value="Genomic_DNA"/>
</dbReference>
<dbReference type="PANTHER" id="PTHR34148">
    <property type="entry name" value="ADENOSYLCOBINAMIDE-GDP RIBAZOLETRANSFERASE"/>
    <property type="match status" value="1"/>
</dbReference>
<accession>G9XP47</accession>
<dbReference type="EC" id="2.7.8.26" evidence="5 19"/>
<dbReference type="GO" id="GO:0051073">
    <property type="term" value="F:adenosylcobinamide-GDP ribazoletransferase activity"/>
    <property type="evidence" value="ECO:0007669"/>
    <property type="project" value="UniProtKB-UniRule"/>
</dbReference>
<feature type="transmembrane region" description="Helical" evidence="19">
    <location>
        <begin position="36"/>
        <end position="55"/>
    </location>
</feature>